<feature type="domain" description="Trichome birefringence-like N-terminal" evidence="11">
    <location>
        <begin position="504"/>
        <end position="556"/>
    </location>
</feature>
<dbReference type="PROSITE" id="PS00131">
    <property type="entry name" value="CARBOXYPEPT_SER_SER"/>
    <property type="match status" value="1"/>
</dbReference>
<evidence type="ECO:0000313" key="12">
    <source>
        <dbReference type="EMBL" id="VFU44675.1"/>
    </source>
</evidence>
<dbReference type="PRINTS" id="PR00724">
    <property type="entry name" value="CRBOXYPTASEC"/>
</dbReference>
<dbReference type="InterPro" id="IPR025846">
    <property type="entry name" value="TBL_N"/>
</dbReference>
<comment type="subcellular location">
    <subcellularLocation>
        <location evidence="1">Membrane</location>
        <topology evidence="1">Single-pass membrane protein</topology>
    </subcellularLocation>
    <subcellularLocation>
        <location evidence="2">Secreted</location>
    </subcellularLocation>
</comment>
<dbReference type="InterPro" id="IPR029962">
    <property type="entry name" value="TBL"/>
</dbReference>
<name>A0A6N2LX14_SALVM</name>
<keyword evidence="7" id="KW-0735">Signal-anchor</keyword>
<dbReference type="Pfam" id="PF13839">
    <property type="entry name" value="PC-Esterase"/>
    <property type="match status" value="1"/>
</dbReference>
<evidence type="ECO:0000256" key="9">
    <source>
        <dbReference type="ARBA" id="ARBA00023136"/>
    </source>
</evidence>
<dbReference type="GO" id="GO:0005576">
    <property type="term" value="C:extracellular region"/>
    <property type="evidence" value="ECO:0007669"/>
    <property type="project" value="UniProtKB-SubCell"/>
</dbReference>
<keyword evidence="8" id="KW-1133">Transmembrane helix</keyword>
<sequence>MGLHVMGRCWFGAVFIAVISFWLLVSNVVDGFPAEDLVLHLPGQPEVGFRQYAGYVDVDVKNGRSLFYYFVEAEKDPDQKPLALWLNGGPGCSSIGGGAFTELGPFFPSGDGRGLRRNSMSWNRASNLLFVESPAGVGWSYSNTTSDYTTGDAKTGTENHQTTLASLTLLLTAKDMHTFFLKWYEKFPEFKSRELFLTGESYAGHYIPQLAEVLLDHNAQSNDFKFNIKGVAIGNPLLRLDRDVPATYEFFWSHGMISDEIGLKIMNECDFDDYTFANPHNVTDTCNDALSQANSIIGDYINSYDVILDVCYPSIVNQELRLRKMATKMSVGVDVCMTYERRFYLNLPEVQKALHANRTKLSYRWFMCSHLSWFPDYLSSVMVMKLYPVQMKRDLHGAWLSLIIVLKLDPVSPRIGSENYAYGNRESNNLTTAAAIKIQLSRCWAPERSSKNLLKIWGSRSQSRTEPGFTRARVPKLSHFQEGSKEPAIDNSHEIPHFNNSISECNYFEGKWIQDENYPLYDASRCPFAERGFNCLANGRRDRGYTKWRWKPKNCEIPRFNAREILEKMRGKRVVFVGDSLGRTQWESLICMLMTGVEDKRSVYEVNGNKITKQIRFLGVRFSLFDLRIDFYRSVFLVQPGPVPRRAPKRVKSTLKIDKLDDISNEWIDSDVLIFNSGHWWTPSKLFEMGCYFTAGGSLKLGMPITGAFKKAMDTWASWANTTINANRTSMFIRTFESSHWSGRNRLSCKVTRRPSSRTGGRDRSRISDIIIQAVKKMAVPVKVLHVTPMGAFRSDAHVGPWSDNPSVPDCSHWCLPGVPDMWNEILLSNLLSKN</sequence>
<evidence type="ECO:0000259" key="10">
    <source>
        <dbReference type="Pfam" id="PF13839"/>
    </source>
</evidence>
<dbReference type="GO" id="GO:0005794">
    <property type="term" value="C:Golgi apparatus"/>
    <property type="evidence" value="ECO:0007669"/>
    <property type="project" value="TreeGrafter"/>
</dbReference>
<dbReference type="InterPro" id="IPR001563">
    <property type="entry name" value="Peptidase_S10"/>
</dbReference>
<dbReference type="InterPro" id="IPR026057">
    <property type="entry name" value="TBL_C"/>
</dbReference>
<dbReference type="Gene3D" id="3.40.50.1820">
    <property type="entry name" value="alpha/beta hydrolase"/>
    <property type="match status" value="1"/>
</dbReference>
<evidence type="ECO:0000256" key="1">
    <source>
        <dbReference type="ARBA" id="ARBA00004167"/>
    </source>
</evidence>
<evidence type="ECO:0000256" key="6">
    <source>
        <dbReference type="ARBA" id="ARBA00022692"/>
    </source>
</evidence>
<dbReference type="PANTHER" id="PTHR32285:SF63">
    <property type="entry name" value="OS01G0880400 PROTEIN"/>
    <property type="match status" value="1"/>
</dbReference>
<dbReference type="Gene3D" id="6.10.250.940">
    <property type="match status" value="1"/>
</dbReference>
<keyword evidence="9" id="KW-0472">Membrane</keyword>
<evidence type="ECO:0000256" key="3">
    <source>
        <dbReference type="ARBA" id="ARBA00007727"/>
    </source>
</evidence>
<dbReference type="SUPFAM" id="SSF53474">
    <property type="entry name" value="alpha/beta-Hydrolases"/>
    <property type="match status" value="1"/>
</dbReference>
<reference evidence="12" key="1">
    <citation type="submission" date="2019-03" db="EMBL/GenBank/DDBJ databases">
        <authorList>
            <person name="Mank J."/>
            <person name="Almeida P."/>
        </authorList>
    </citation>
    <scope>NUCLEOTIDE SEQUENCE</scope>
    <source>
        <strain evidence="12">78183</strain>
    </source>
</reference>
<keyword evidence="5" id="KW-0964">Secreted</keyword>
<organism evidence="12">
    <name type="scientific">Salix viminalis</name>
    <name type="common">Common osier</name>
    <name type="synonym">Basket willow</name>
    <dbReference type="NCBI Taxonomy" id="40686"/>
    <lineage>
        <taxon>Eukaryota</taxon>
        <taxon>Viridiplantae</taxon>
        <taxon>Streptophyta</taxon>
        <taxon>Embryophyta</taxon>
        <taxon>Tracheophyta</taxon>
        <taxon>Spermatophyta</taxon>
        <taxon>Magnoliopsida</taxon>
        <taxon>eudicotyledons</taxon>
        <taxon>Gunneridae</taxon>
        <taxon>Pentapetalae</taxon>
        <taxon>rosids</taxon>
        <taxon>fabids</taxon>
        <taxon>Malpighiales</taxon>
        <taxon>Salicaceae</taxon>
        <taxon>Saliceae</taxon>
        <taxon>Salix</taxon>
    </lineage>
</organism>
<evidence type="ECO:0000256" key="7">
    <source>
        <dbReference type="ARBA" id="ARBA00022968"/>
    </source>
</evidence>
<evidence type="ECO:0000259" key="11">
    <source>
        <dbReference type="Pfam" id="PF14416"/>
    </source>
</evidence>
<dbReference type="FunFam" id="3.40.50.1820:FF:000211">
    <property type="entry name" value="Carboxypeptidase"/>
    <property type="match status" value="1"/>
</dbReference>
<comment type="similarity">
    <text evidence="4">Belongs to the peptidase S10 family.</text>
</comment>
<evidence type="ECO:0000256" key="5">
    <source>
        <dbReference type="ARBA" id="ARBA00022525"/>
    </source>
</evidence>
<dbReference type="InterPro" id="IPR018202">
    <property type="entry name" value="Ser_caboxypep_ser_AS"/>
</dbReference>
<dbReference type="EMBL" id="CAADRP010001608">
    <property type="protein sequence ID" value="VFU44675.1"/>
    <property type="molecule type" value="Genomic_DNA"/>
</dbReference>
<protein>
    <submittedName>
        <fullName evidence="12">Uncharacterized protein</fullName>
    </submittedName>
</protein>
<accession>A0A6N2LX14</accession>
<keyword evidence="6" id="KW-0812">Transmembrane</keyword>
<dbReference type="AlphaFoldDB" id="A0A6N2LX14"/>
<dbReference type="Pfam" id="PF00450">
    <property type="entry name" value="Peptidase_S10"/>
    <property type="match status" value="1"/>
</dbReference>
<proteinExistence type="inferred from homology"/>
<dbReference type="Pfam" id="PF14416">
    <property type="entry name" value="PMR5N"/>
    <property type="match status" value="1"/>
</dbReference>
<evidence type="ECO:0000256" key="8">
    <source>
        <dbReference type="ARBA" id="ARBA00022989"/>
    </source>
</evidence>
<evidence type="ECO:0000256" key="4">
    <source>
        <dbReference type="ARBA" id="ARBA00009431"/>
    </source>
</evidence>
<dbReference type="GO" id="GO:0016413">
    <property type="term" value="F:O-acetyltransferase activity"/>
    <property type="evidence" value="ECO:0007669"/>
    <property type="project" value="InterPro"/>
</dbReference>
<dbReference type="GO" id="GO:0016020">
    <property type="term" value="C:membrane"/>
    <property type="evidence" value="ECO:0007669"/>
    <property type="project" value="UniProtKB-SubCell"/>
</dbReference>
<dbReference type="PANTHER" id="PTHR32285">
    <property type="entry name" value="PROTEIN TRICHOME BIREFRINGENCE-LIKE 9-RELATED"/>
    <property type="match status" value="1"/>
</dbReference>
<gene>
    <name evidence="12" type="ORF">SVIM_LOCUS275673</name>
</gene>
<dbReference type="InterPro" id="IPR029058">
    <property type="entry name" value="AB_hydrolase_fold"/>
</dbReference>
<comment type="similarity">
    <text evidence="3">Belongs to the PC-esterase family. TBL subfamily.</text>
</comment>
<dbReference type="GO" id="GO:0006508">
    <property type="term" value="P:proteolysis"/>
    <property type="evidence" value="ECO:0007669"/>
    <property type="project" value="InterPro"/>
</dbReference>
<dbReference type="GO" id="GO:0004185">
    <property type="term" value="F:serine-type carboxypeptidase activity"/>
    <property type="evidence" value="ECO:0007669"/>
    <property type="project" value="InterPro"/>
</dbReference>
<evidence type="ECO:0000256" key="2">
    <source>
        <dbReference type="ARBA" id="ARBA00004613"/>
    </source>
</evidence>
<feature type="domain" description="Trichome birefringence-like C-terminal" evidence="10">
    <location>
        <begin position="557"/>
        <end position="829"/>
    </location>
</feature>